<evidence type="ECO:0000256" key="2">
    <source>
        <dbReference type="ARBA" id="ARBA00034534"/>
    </source>
</evidence>
<feature type="compositionally biased region" description="Basic residues" evidence="4">
    <location>
        <begin position="1"/>
        <end position="31"/>
    </location>
</feature>
<proteinExistence type="inferred from homology"/>
<organism evidence="7 8">
    <name type="scientific">Haemonchus contortus</name>
    <name type="common">Barber pole worm</name>
    <dbReference type="NCBI Taxonomy" id="6289"/>
    <lineage>
        <taxon>Eukaryota</taxon>
        <taxon>Metazoa</taxon>
        <taxon>Ecdysozoa</taxon>
        <taxon>Nematoda</taxon>
        <taxon>Chromadorea</taxon>
        <taxon>Rhabditida</taxon>
        <taxon>Rhabditina</taxon>
        <taxon>Rhabditomorpha</taxon>
        <taxon>Strongyloidea</taxon>
        <taxon>Trichostrongylidae</taxon>
        <taxon>Haemonchus</taxon>
    </lineage>
</organism>
<dbReference type="GO" id="GO:0005737">
    <property type="term" value="C:cytoplasm"/>
    <property type="evidence" value="ECO:0007669"/>
    <property type="project" value="TreeGrafter"/>
</dbReference>
<dbReference type="OMA" id="HIDFWND"/>
<feature type="domain" description="Splicing factor Cactin C-terminal" evidence="5">
    <location>
        <begin position="539"/>
        <end position="662"/>
    </location>
</feature>
<evidence type="ECO:0000259" key="6">
    <source>
        <dbReference type="Pfam" id="PF10312"/>
    </source>
</evidence>
<dbReference type="PANTHER" id="PTHR21737">
    <property type="entry name" value="POLYGLUTAMINE BINDING PROTEIN 1/MARVEL MEMBRANE-ASSOCIATING DOMAIN CONTAINING 3"/>
    <property type="match status" value="1"/>
</dbReference>
<dbReference type="InterPro" id="IPR018816">
    <property type="entry name" value="Cactin_central"/>
</dbReference>
<evidence type="ECO:0000313" key="7">
    <source>
        <dbReference type="Proteomes" id="UP000025227"/>
    </source>
</evidence>
<accession>A0A7I4Y8L2</accession>
<sequence length="662" mass="78464">MTHDKKKSKKEHKRSRSREKHSHRKSKKHARSSSSSASSDSDKGDSRFQTVLDEQRAEKKRLRKLEKEKLKAKETPEEKRARRLAKKLKKEEKKKKENKSYLPAQLAYTNLNNPFNDVNLTETFVWGKKLEREGKAGLSRKEIEKEMRRRVEKNLREMEELKRARDARLAAREDMEMMQRDADRKAHAEWSSKEAEFQLQQAKVRSRIRIEQNRAKPIDLLSRYIQFGDEKKEDDREEKHDDEFELENPLEYLKGLTQDDYEDLVEDIKIYRSLDGDRHGEFWRDIRCVVDDELRKLRDDRGRLGTSIHGSVQQDVDKIFKGKSVDELCQLERTIVNKVNAGGAGTDISYWEGLLLHLKVHIAKTRLKELHQKMLRIKLAKIREEQMKEVGKLDPQVHGRPLAKVKRALSDDEEDLEKKLHRKVDLDELEGPELDDEQKEMRWRQLSHDQLEIATLELYERGEYSPRYQSMTDTMPGIEILDEEADMKDMLQRRKENKKQPSGTTKLEAEMLAMARKGMESDEATFSVEQPLEAQSHLWSDKYRPRKPTYLNRVQTGFDWNKYNQTHYDMDNPPPKIVQGYKFNIFYPDLLDPSNTPSFTVTPCDDPDFAVIRFKAGPPYEDIAFKCVNREWEVSHKHGYKCQFQNGVFQLWFVFKRYRYRR</sequence>
<dbReference type="OrthoDB" id="265955at2759"/>
<keyword evidence="7" id="KW-1185">Reference proteome</keyword>
<dbReference type="GO" id="GO:0045292">
    <property type="term" value="P:mRNA cis splicing, via spliceosome"/>
    <property type="evidence" value="ECO:0007669"/>
    <property type="project" value="TreeGrafter"/>
</dbReference>
<feature type="compositionally biased region" description="Basic and acidic residues" evidence="4">
    <location>
        <begin position="89"/>
        <end position="99"/>
    </location>
</feature>
<evidence type="ECO:0000256" key="4">
    <source>
        <dbReference type="SAM" id="MobiDB-lite"/>
    </source>
</evidence>
<dbReference type="GO" id="GO:0005681">
    <property type="term" value="C:spliceosomal complex"/>
    <property type="evidence" value="ECO:0007669"/>
    <property type="project" value="TreeGrafter"/>
</dbReference>
<feature type="compositionally biased region" description="Basic and acidic residues" evidence="4">
    <location>
        <begin position="65"/>
        <end position="80"/>
    </location>
</feature>
<evidence type="ECO:0000256" key="3">
    <source>
        <dbReference type="SAM" id="Coils"/>
    </source>
</evidence>
<evidence type="ECO:0000259" key="5">
    <source>
        <dbReference type="Pfam" id="PF09732"/>
    </source>
</evidence>
<dbReference type="InterPro" id="IPR019134">
    <property type="entry name" value="Cactin_C"/>
</dbReference>
<dbReference type="Proteomes" id="UP000025227">
    <property type="component" value="Unplaced"/>
</dbReference>
<keyword evidence="3" id="KW-0175">Coiled coil</keyword>
<feature type="region of interest" description="Disordered" evidence="4">
    <location>
        <begin position="1"/>
        <end position="99"/>
    </location>
</feature>
<protein>
    <recommendedName>
        <fullName evidence="2">Splicing factor Cactin</fullName>
    </recommendedName>
</protein>
<dbReference type="SMART" id="SM01050">
    <property type="entry name" value="CactinC_cactus"/>
    <property type="match status" value="1"/>
</dbReference>
<reference evidence="8" key="1">
    <citation type="submission" date="2020-12" db="UniProtKB">
        <authorList>
            <consortium name="WormBaseParasite"/>
        </authorList>
    </citation>
    <scope>IDENTIFICATION</scope>
    <source>
        <strain evidence="8">MHco3</strain>
    </source>
</reference>
<comment type="similarity">
    <text evidence="1">Belongs to the CACTIN family.</text>
</comment>
<evidence type="ECO:0000256" key="1">
    <source>
        <dbReference type="ARBA" id="ARBA00006895"/>
    </source>
</evidence>
<dbReference type="AlphaFoldDB" id="A0A7I4Y8L2"/>
<dbReference type="Pfam" id="PF09732">
    <property type="entry name" value="CactinC_cactus"/>
    <property type="match status" value="1"/>
</dbReference>
<dbReference type="WBParaSite" id="HCON_00060080-00001">
    <property type="protein sequence ID" value="HCON_00060080-00001"/>
    <property type="gene ID" value="HCON_00060080"/>
</dbReference>
<name>A0A7I4Y8L2_HAECO</name>
<dbReference type="PANTHER" id="PTHR21737:SF4">
    <property type="entry name" value="SPLICING FACTOR CACTIN"/>
    <property type="match status" value="1"/>
</dbReference>
<feature type="domain" description="Splicing factor cactin central" evidence="6">
    <location>
        <begin position="180"/>
        <end position="371"/>
    </location>
</feature>
<evidence type="ECO:0000313" key="8">
    <source>
        <dbReference type="WBParaSite" id="HCON_00060080-00001"/>
    </source>
</evidence>
<feature type="coiled-coil region" evidence="3">
    <location>
        <begin position="141"/>
        <end position="181"/>
    </location>
</feature>
<dbReference type="Pfam" id="PF10312">
    <property type="entry name" value="Cactin_mid"/>
    <property type="match status" value="1"/>
</dbReference>